<dbReference type="EMBL" id="BABS01000258">
    <property type="protein sequence ID" value="GAA10422.1"/>
    <property type="molecule type" value="Genomic_DNA"/>
</dbReference>
<dbReference type="AlphaFoldDB" id="F7VJ77"/>
<proteinExistence type="predicted"/>
<organism evidence="1 2">
    <name type="scientific">Acetobacter tropicalis NBRC 101654</name>
    <dbReference type="NCBI Taxonomy" id="749388"/>
    <lineage>
        <taxon>Bacteria</taxon>
        <taxon>Pseudomonadati</taxon>
        <taxon>Pseudomonadota</taxon>
        <taxon>Alphaproteobacteria</taxon>
        <taxon>Acetobacterales</taxon>
        <taxon>Acetobacteraceae</taxon>
        <taxon>Acetobacter</taxon>
    </lineage>
</organism>
<protein>
    <submittedName>
        <fullName evidence="1">Uncharacterized protein</fullName>
    </submittedName>
</protein>
<accession>F7VJ77</accession>
<reference evidence="1 2" key="1">
    <citation type="journal article" date="2011" name="Biochem. Biophys. Res. Commun.">
        <title>Increased number of Arginine-based salt bridges contributes to the thermotolerance of thermotolerant acetic acid bacteria, Acetobacter tropicalis SKU1100.</title>
        <authorList>
            <person name="Matsutani M."/>
            <person name="Hirakawa H."/>
            <person name="Nishikura M."/>
            <person name="Soemphol W."/>
            <person name="Ali I.A.I."/>
            <person name="Yakushi T."/>
            <person name="Matsushita K."/>
        </authorList>
    </citation>
    <scope>NUCLEOTIDE SEQUENCE [LARGE SCALE GENOMIC DNA]</scope>
    <source>
        <strain evidence="1 2">NBRC 101654</strain>
    </source>
</reference>
<gene>
    <name evidence="1" type="ORF">ATPR_3426</name>
</gene>
<evidence type="ECO:0000313" key="2">
    <source>
        <dbReference type="Proteomes" id="UP000004319"/>
    </source>
</evidence>
<dbReference type="Proteomes" id="UP000004319">
    <property type="component" value="Unassembled WGS sequence"/>
</dbReference>
<comment type="caution">
    <text evidence="1">The sequence shown here is derived from an EMBL/GenBank/DDBJ whole genome shotgun (WGS) entry which is preliminary data.</text>
</comment>
<name>F7VJ77_9PROT</name>
<evidence type="ECO:0000313" key="1">
    <source>
        <dbReference type="EMBL" id="GAA10422.1"/>
    </source>
</evidence>
<sequence length="37" mass="4106">MLLQAHLIEIKIVLPIIPKHPASYTDALEACCQSEIC</sequence>